<dbReference type="Proteomes" id="UP000789702">
    <property type="component" value="Unassembled WGS sequence"/>
</dbReference>
<feature type="non-terminal residue" evidence="1">
    <location>
        <position position="86"/>
    </location>
</feature>
<feature type="non-terminal residue" evidence="1">
    <location>
        <position position="1"/>
    </location>
</feature>
<evidence type="ECO:0000313" key="1">
    <source>
        <dbReference type="EMBL" id="CAG8777170.1"/>
    </source>
</evidence>
<organism evidence="1 2">
    <name type="scientific">Dentiscutata heterogama</name>
    <dbReference type="NCBI Taxonomy" id="1316150"/>
    <lineage>
        <taxon>Eukaryota</taxon>
        <taxon>Fungi</taxon>
        <taxon>Fungi incertae sedis</taxon>
        <taxon>Mucoromycota</taxon>
        <taxon>Glomeromycotina</taxon>
        <taxon>Glomeromycetes</taxon>
        <taxon>Diversisporales</taxon>
        <taxon>Gigasporaceae</taxon>
        <taxon>Dentiscutata</taxon>
    </lineage>
</organism>
<reference evidence="1" key="1">
    <citation type="submission" date="2021-06" db="EMBL/GenBank/DDBJ databases">
        <authorList>
            <person name="Kallberg Y."/>
            <person name="Tangrot J."/>
            <person name="Rosling A."/>
        </authorList>
    </citation>
    <scope>NUCLEOTIDE SEQUENCE</scope>
    <source>
        <strain evidence="1">IL203A</strain>
    </source>
</reference>
<gene>
    <name evidence="1" type="ORF">DHETER_LOCUS16185</name>
</gene>
<sequence>KIGILAQFTGNMLFGLEYEQTKSEISKELTLSCIQNQESNLIELTTKLREIYPPNYIIKGRELRAWRALLQRTGCTNITPFGKESV</sequence>
<comment type="caution">
    <text evidence="1">The sequence shown here is derived from an EMBL/GenBank/DDBJ whole genome shotgun (WGS) entry which is preliminary data.</text>
</comment>
<protein>
    <submittedName>
        <fullName evidence="1">7814_t:CDS:1</fullName>
    </submittedName>
</protein>
<accession>A0ACA9R4S8</accession>
<dbReference type="EMBL" id="CAJVPU010060554">
    <property type="protein sequence ID" value="CAG8777170.1"/>
    <property type="molecule type" value="Genomic_DNA"/>
</dbReference>
<proteinExistence type="predicted"/>
<evidence type="ECO:0000313" key="2">
    <source>
        <dbReference type="Proteomes" id="UP000789702"/>
    </source>
</evidence>
<name>A0ACA9R4S8_9GLOM</name>
<keyword evidence="2" id="KW-1185">Reference proteome</keyword>